<dbReference type="Pfam" id="PF05419">
    <property type="entry name" value="GUN4"/>
    <property type="match status" value="1"/>
</dbReference>
<comment type="caution">
    <text evidence="2">The sequence shown here is derived from an EMBL/GenBank/DDBJ whole genome shotgun (WGS) entry which is preliminary data.</text>
</comment>
<dbReference type="GO" id="GO:0046906">
    <property type="term" value="F:tetrapyrrole binding"/>
    <property type="evidence" value="ECO:0007669"/>
    <property type="project" value="TreeGrafter"/>
</dbReference>
<dbReference type="CDD" id="cd16383">
    <property type="entry name" value="GUN4"/>
    <property type="match status" value="1"/>
</dbReference>
<sequence>MTCKHSPCSTSSSSQVRHVMTRAKLGESPLFSDSTSSLLGSSVSSMPGQDAASKPNLDDVPLVSVTGMDYSALRDHLKAGDFRLADDETRALLIKLAGEGAIKRGWVYFSEIKSIPVEDLQTMDALWKAASGGKFGYSVQRDIWNQQQKRWPKFMRKLDWVIGDNAIYRKWPAEFIYSMDAPRGHLPLTNALRGTQLFEALLEHPAFEKKAGAGAKSIDELAREKAQSASKLSSGGSMF</sequence>
<protein>
    <recommendedName>
        <fullName evidence="1">GUN4-like domain-containing protein</fullName>
    </recommendedName>
</protein>
<evidence type="ECO:0000259" key="1">
    <source>
        <dbReference type="Pfam" id="PF05419"/>
    </source>
</evidence>
<dbReference type="PANTHER" id="PTHR34800:SF1">
    <property type="entry name" value="TETRAPYRROLE-BINDING PROTEIN, CHLOROPLASTIC"/>
    <property type="match status" value="1"/>
</dbReference>
<evidence type="ECO:0000313" key="2">
    <source>
        <dbReference type="EMBL" id="GAX81241.1"/>
    </source>
</evidence>
<dbReference type="PANTHER" id="PTHR34800">
    <property type="entry name" value="TETRAPYRROLE-BINDING PROTEIN, CHLOROPLASTIC"/>
    <property type="match status" value="1"/>
</dbReference>
<dbReference type="Gene3D" id="1.10.10.1770">
    <property type="entry name" value="Gun4-like"/>
    <property type="match status" value="1"/>
</dbReference>
<dbReference type="STRING" id="1157962.A0A250XDX0"/>
<dbReference type="OrthoDB" id="4835at2759"/>
<keyword evidence="3" id="KW-1185">Reference proteome</keyword>
<accession>A0A250XDX0</accession>
<dbReference type="InterPro" id="IPR037215">
    <property type="entry name" value="GUN4-like_sf"/>
</dbReference>
<proteinExistence type="predicted"/>
<dbReference type="GO" id="GO:0010019">
    <property type="term" value="P:chloroplast-nucleus signaling pathway"/>
    <property type="evidence" value="ECO:0007669"/>
    <property type="project" value="TreeGrafter"/>
</dbReference>
<dbReference type="EMBL" id="BEGY01000062">
    <property type="protein sequence ID" value="GAX81241.1"/>
    <property type="molecule type" value="Genomic_DNA"/>
</dbReference>
<dbReference type="Proteomes" id="UP000232323">
    <property type="component" value="Unassembled WGS sequence"/>
</dbReference>
<evidence type="ECO:0000313" key="3">
    <source>
        <dbReference type="Proteomes" id="UP000232323"/>
    </source>
</evidence>
<dbReference type="SUPFAM" id="SSF140869">
    <property type="entry name" value="GUN4-like"/>
    <property type="match status" value="1"/>
</dbReference>
<name>A0A250XDX0_9CHLO</name>
<dbReference type="AlphaFoldDB" id="A0A250XDX0"/>
<reference evidence="2 3" key="1">
    <citation type="submission" date="2017-08" db="EMBL/GenBank/DDBJ databases">
        <title>Acidophilic green algal genome provides insights into adaptation to an acidic environment.</title>
        <authorList>
            <person name="Hirooka S."/>
            <person name="Hirose Y."/>
            <person name="Kanesaki Y."/>
            <person name="Higuchi S."/>
            <person name="Fujiwara T."/>
            <person name="Onuma R."/>
            <person name="Era A."/>
            <person name="Ohbayashi R."/>
            <person name="Uzuka A."/>
            <person name="Nozaki H."/>
            <person name="Yoshikawa H."/>
            <person name="Miyagishima S.Y."/>
        </authorList>
    </citation>
    <scope>NUCLEOTIDE SEQUENCE [LARGE SCALE GENOMIC DNA]</scope>
    <source>
        <strain evidence="2 3">NIES-2499</strain>
    </source>
</reference>
<dbReference type="Gene3D" id="1.25.40.620">
    <property type="match status" value="1"/>
</dbReference>
<organism evidence="2 3">
    <name type="scientific">Chlamydomonas eustigma</name>
    <dbReference type="NCBI Taxonomy" id="1157962"/>
    <lineage>
        <taxon>Eukaryota</taxon>
        <taxon>Viridiplantae</taxon>
        <taxon>Chlorophyta</taxon>
        <taxon>core chlorophytes</taxon>
        <taxon>Chlorophyceae</taxon>
        <taxon>CS clade</taxon>
        <taxon>Chlamydomonadales</taxon>
        <taxon>Chlamydomonadaceae</taxon>
        <taxon>Chlamydomonas</taxon>
    </lineage>
</organism>
<dbReference type="GO" id="GO:0009507">
    <property type="term" value="C:chloroplast"/>
    <property type="evidence" value="ECO:0007669"/>
    <property type="project" value="TreeGrafter"/>
</dbReference>
<feature type="domain" description="GUN4-like" evidence="1">
    <location>
        <begin position="66"/>
        <end position="205"/>
    </location>
</feature>
<dbReference type="InterPro" id="IPR008629">
    <property type="entry name" value="GUN4-like"/>
</dbReference>
<gene>
    <name evidence="2" type="ORF">CEUSTIGMA_g8673.t1</name>
</gene>